<dbReference type="InterPro" id="IPR051288">
    <property type="entry name" value="Serum_paraoxonase/arylesterase"/>
</dbReference>
<keyword evidence="3 8" id="KW-0378">Hydrolase</keyword>
<dbReference type="GO" id="GO:0046872">
    <property type="term" value="F:metal ion binding"/>
    <property type="evidence" value="ECO:0007669"/>
    <property type="project" value="UniProtKB-KW"/>
</dbReference>
<accession>A0A8C4R8K5</accession>
<dbReference type="PANTHER" id="PTHR11799:SF12">
    <property type="entry name" value="PARAOXONASE-RELATED"/>
    <property type="match status" value="1"/>
</dbReference>
<feature type="binding site" evidence="6">
    <location>
        <position position="49"/>
    </location>
    <ligand>
        <name>Ca(2+)</name>
        <dbReference type="ChEBI" id="CHEBI:29108"/>
        <label>1</label>
        <note>catalytic</note>
    </ligand>
</feature>
<dbReference type="SUPFAM" id="SSF63829">
    <property type="entry name" value="Calcium-dependent phosphotriesterase"/>
    <property type="match status" value="1"/>
</dbReference>
<evidence type="ECO:0000256" key="6">
    <source>
        <dbReference type="PIRSR" id="PIRSR602640-2"/>
    </source>
</evidence>
<keyword evidence="6 8" id="KW-0479">Metal-binding</keyword>
<evidence type="ECO:0000256" key="9">
    <source>
        <dbReference type="SAM" id="Phobius"/>
    </source>
</evidence>
<organism evidence="10 11">
    <name type="scientific">Eptatretus burgeri</name>
    <name type="common">Inshore hagfish</name>
    <dbReference type="NCBI Taxonomy" id="7764"/>
    <lineage>
        <taxon>Eukaryota</taxon>
        <taxon>Metazoa</taxon>
        <taxon>Chordata</taxon>
        <taxon>Craniata</taxon>
        <taxon>Vertebrata</taxon>
        <taxon>Cyclostomata</taxon>
        <taxon>Myxini</taxon>
        <taxon>Myxiniformes</taxon>
        <taxon>Myxinidae</taxon>
        <taxon>Eptatretinae</taxon>
        <taxon>Eptatretus</taxon>
    </lineage>
</organism>
<evidence type="ECO:0000256" key="7">
    <source>
        <dbReference type="PIRSR" id="PIRSR602640-4"/>
    </source>
</evidence>
<comment type="cofactor">
    <cofactor evidence="6 8">
        <name>Ca(2+)</name>
        <dbReference type="ChEBI" id="CHEBI:29108"/>
    </cofactor>
    <text evidence="6 8">Binds 2 calcium ions per subunit.</text>
</comment>
<dbReference type="InterPro" id="IPR011042">
    <property type="entry name" value="6-blade_b-propeller_TolB-like"/>
</dbReference>
<evidence type="ECO:0000256" key="2">
    <source>
        <dbReference type="ARBA" id="ARBA00008595"/>
    </source>
</evidence>
<dbReference type="AlphaFoldDB" id="A0A8C4R8K5"/>
<feature type="glycosylation site" description="N-linked (GlcNAc...) asparagine" evidence="7">
    <location>
        <position position="186"/>
    </location>
</feature>
<dbReference type="OMA" id="KELWAST"/>
<reference evidence="10" key="2">
    <citation type="submission" date="2025-09" db="UniProtKB">
        <authorList>
            <consortium name="Ensembl"/>
        </authorList>
    </citation>
    <scope>IDENTIFICATION</scope>
</reference>
<evidence type="ECO:0000256" key="4">
    <source>
        <dbReference type="ARBA" id="ARBA00023157"/>
    </source>
</evidence>
<keyword evidence="11" id="KW-1185">Reference proteome</keyword>
<feature type="binding site" evidence="6">
    <location>
        <position position="147"/>
    </location>
    <ligand>
        <name>Ca(2+)</name>
        <dbReference type="ChEBI" id="CHEBI:29108"/>
        <label>1</label>
        <note>catalytic</note>
    </ligand>
</feature>
<dbReference type="Ensembl" id="ENSEBUT00000026914.1">
    <property type="protein sequence ID" value="ENSEBUP00000026338.1"/>
    <property type="gene ID" value="ENSEBUG00000016225.1"/>
</dbReference>
<name>A0A8C4R8K5_EPTBU</name>
<keyword evidence="9" id="KW-0812">Transmembrane</keyword>
<comment type="PTM">
    <text evidence="7">Glycosylated.</text>
</comment>
<dbReference type="Proteomes" id="UP000694388">
    <property type="component" value="Unplaced"/>
</dbReference>
<keyword evidence="9" id="KW-0472">Membrane</keyword>
<dbReference type="GeneTree" id="ENSGT00390000008932"/>
<evidence type="ECO:0000256" key="8">
    <source>
        <dbReference type="RuleBase" id="RU368025"/>
    </source>
</evidence>
<dbReference type="InterPro" id="IPR002640">
    <property type="entry name" value="Arylesterase"/>
</dbReference>
<comment type="catalytic activity">
    <reaction evidence="1 8">
        <text>a phenyl acetate + H2O = a phenol + acetate + H(+)</text>
        <dbReference type="Rhea" id="RHEA:17309"/>
        <dbReference type="ChEBI" id="CHEBI:15377"/>
        <dbReference type="ChEBI" id="CHEBI:15378"/>
        <dbReference type="ChEBI" id="CHEBI:30089"/>
        <dbReference type="ChEBI" id="CHEBI:33853"/>
        <dbReference type="ChEBI" id="CHEBI:140310"/>
        <dbReference type="EC" id="3.1.1.2"/>
    </reaction>
</comment>
<sequence length="224" mass="25080">MKNQMQVSDLRKWGSMVHCISILCLCIYIYIYTYTHTHTHTHTHTDINNIAAVGVDAFYATNDHTSDETLLLTLALPMNDTNVIFYNYNKASVVAHGVGMANGINLSPDGRHVYVADTLNKEIKVMNRKEDNSLSLEKVIKLHVHPDNIEVDQATGSLWVGCLPNIWPLVFYGNYPFIATTIYSNNGSELQSSSVAAIRGSHLLIGTVFHRMMRCTLPIIPLEC</sequence>
<feature type="binding site" evidence="6">
    <location>
        <position position="102"/>
    </location>
    <ligand>
        <name>Ca(2+)</name>
        <dbReference type="ChEBI" id="CHEBI:29108"/>
        <label>1</label>
        <note>catalytic</note>
    </ligand>
</feature>
<keyword evidence="4 8" id="KW-1015">Disulfide bond</keyword>
<keyword evidence="6 8" id="KW-0106">Calcium</keyword>
<evidence type="ECO:0000256" key="1">
    <source>
        <dbReference type="ARBA" id="ARBA00000368"/>
    </source>
</evidence>
<dbReference type="EC" id="3.1.1.2" evidence="8"/>
<evidence type="ECO:0000256" key="3">
    <source>
        <dbReference type="ARBA" id="ARBA00022801"/>
    </source>
</evidence>
<dbReference type="PANTHER" id="PTHR11799">
    <property type="entry name" value="PARAOXONASE"/>
    <property type="match status" value="1"/>
</dbReference>
<dbReference type="PRINTS" id="PR01785">
    <property type="entry name" value="PARAOXONASE"/>
</dbReference>
<proteinExistence type="inferred from homology"/>
<dbReference type="Gene3D" id="2.120.10.30">
    <property type="entry name" value="TolB, C-terminal domain"/>
    <property type="match status" value="1"/>
</dbReference>
<evidence type="ECO:0000256" key="5">
    <source>
        <dbReference type="ARBA" id="ARBA00023180"/>
    </source>
</evidence>
<evidence type="ECO:0000313" key="11">
    <source>
        <dbReference type="Proteomes" id="UP000694388"/>
    </source>
</evidence>
<dbReference type="Pfam" id="PF01731">
    <property type="entry name" value="Arylesterase"/>
    <property type="match status" value="1"/>
</dbReference>
<feature type="binding site" evidence="6">
    <location>
        <position position="148"/>
    </location>
    <ligand>
        <name>Ca(2+)</name>
        <dbReference type="ChEBI" id="CHEBI:29108"/>
        <label>1</label>
        <note>catalytic</note>
    </ligand>
</feature>
<feature type="binding site" evidence="6">
    <location>
        <position position="48"/>
    </location>
    <ligand>
        <name>Ca(2+)</name>
        <dbReference type="ChEBI" id="CHEBI:29108"/>
        <label>1</label>
        <note>catalytic</note>
    </ligand>
</feature>
<keyword evidence="5 7" id="KW-0325">Glycoprotein</keyword>
<comment type="similarity">
    <text evidence="2 8">Belongs to the paraoxonase family.</text>
</comment>
<dbReference type="GO" id="GO:0004064">
    <property type="term" value="F:arylesterase activity"/>
    <property type="evidence" value="ECO:0007669"/>
    <property type="project" value="UniProtKB-UniRule"/>
</dbReference>
<protein>
    <recommendedName>
        <fullName evidence="8">Paraoxonase</fullName>
        <ecNumber evidence="8">3.1.1.2</ecNumber>
    </recommendedName>
</protein>
<evidence type="ECO:0000313" key="10">
    <source>
        <dbReference type="Ensembl" id="ENSEBUP00000026338.1"/>
    </source>
</evidence>
<keyword evidence="9" id="KW-1133">Transmembrane helix</keyword>
<feature type="transmembrane region" description="Helical" evidence="9">
    <location>
        <begin position="12"/>
        <end position="31"/>
    </location>
</feature>
<reference evidence="10" key="1">
    <citation type="submission" date="2025-08" db="UniProtKB">
        <authorList>
            <consortium name="Ensembl"/>
        </authorList>
    </citation>
    <scope>IDENTIFICATION</scope>
</reference>